<name>A0A645J009_9ZZZZ</name>
<organism evidence="2">
    <name type="scientific">bioreactor metagenome</name>
    <dbReference type="NCBI Taxonomy" id="1076179"/>
    <lineage>
        <taxon>unclassified sequences</taxon>
        <taxon>metagenomes</taxon>
        <taxon>ecological metagenomes</taxon>
    </lineage>
</organism>
<reference evidence="2" key="1">
    <citation type="submission" date="2019-08" db="EMBL/GenBank/DDBJ databases">
        <authorList>
            <person name="Kucharzyk K."/>
            <person name="Murdoch R.W."/>
            <person name="Higgins S."/>
            <person name="Loffler F."/>
        </authorList>
    </citation>
    <scope>NUCLEOTIDE SEQUENCE</scope>
</reference>
<dbReference type="PANTHER" id="PTHR30576:SF10">
    <property type="entry name" value="SLL5057 PROTEIN"/>
    <property type="match status" value="1"/>
</dbReference>
<proteinExistence type="predicted"/>
<dbReference type="GO" id="GO:0016780">
    <property type="term" value="F:phosphotransferase activity, for other substituted phosphate groups"/>
    <property type="evidence" value="ECO:0007669"/>
    <property type="project" value="TreeGrafter"/>
</dbReference>
<dbReference type="EMBL" id="VSSQ01125989">
    <property type="protein sequence ID" value="MPN56059.1"/>
    <property type="molecule type" value="Genomic_DNA"/>
</dbReference>
<comment type="caution">
    <text evidence="2">The sequence shown here is derived from an EMBL/GenBank/DDBJ whole genome shotgun (WGS) entry which is preliminary data.</text>
</comment>
<accession>A0A645J009</accession>
<dbReference type="InterPro" id="IPR003362">
    <property type="entry name" value="Bact_transf"/>
</dbReference>
<sequence>MNFVGPRPLPVFEENKIDVKYKLKRESVRPGLLSPWILDGYHRLSFDEWMKSDLCYIENKSFIYDLKISLKLFLFSFKFFLNALKEVLTG</sequence>
<evidence type="ECO:0000313" key="2">
    <source>
        <dbReference type="EMBL" id="MPN56059.1"/>
    </source>
</evidence>
<dbReference type="AlphaFoldDB" id="A0A645J009"/>
<dbReference type="PANTHER" id="PTHR30576">
    <property type="entry name" value="COLANIC BIOSYNTHESIS UDP-GLUCOSE LIPID CARRIER TRANSFERASE"/>
    <property type="match status" value="1"/>
</dbReference>
<gene>
    <name evidence="2" type="ORF">SDC9_203745</name>
</gene>
<protein>
    <recommendedName>
        <fullName evidence="1">Bacterial sugar transferase domain-containing protein</fullName>
    </recommendedName>
</protein>
<feature type="domain" description="Bacterial sugar transferase" evidence="1">
    <location>
        <begin position="1"/>
        <end position="73"/>
    </location>
</feature>
<evidence type="ECO:0000259" key="1">
    <source>
        <dbReference type="Pfam" id="PF02397"/>
    </source>
</evidence>
<dbReference type="Pfam" id="PF02397">
    <property type="entry name" value="Bac_transf"/>
    <property type="match status" value="1"/>
</dbReference>